<sequence length="250" mass="28339">MRKVALQLYSVKESMEKDVAGTLKTVSEHGYEGVQLAGDYGKDGAEWKAMLDEYGLKPAGMHTPVELLQDEQTLEKQIDFSKTIGNDKLIVPFVDESWRSKEKYEELAQLLNQASIKVQEAGLLLGYHHHDFEFTPLENGETGWDILERETASHPVHFEIDVYWTEFSGVNTIDMLKRLQDKAFSIHLKDMIVDGTEKKSGQVGAGVLNLEEMVRHSSTDWVVVEQEHFDYEPLEEVGPSAAVVKKWLGE</sequence>
<dbReference type="EMBL" id="JXRR01000001">
    <property type="protein sequence ID" value="KIL52875.1"/>
    <property type="molecule type" value="Genomic_DNA"/>
</dbReference>
<evidence type="ECO:0000313" key="3">
    <source>
        <dbReference type="Proteomes" id="UP000031972"/>
    </source>
</evidence>
<dbReference type="Proteomes" id="UP000031972">
    <property type="component" value="Unassembled WGS sequence"/>
</dbReference>
<dbReference type="OrthoDB" id="9798407at2"/>
<dbReference type="Pfam" id="PF01261">
    <property type="entry name" value="AP_endonuc_2"/>
    <property type="match status" value="1"/>
</dbReference>
<dbReference type="InterPro" id="IPR036237">
    <property type="entry name" value="Xyl_isomerase-like_sf"/>
</dbReference>
<name>A0A0C2RRI2_9BACL</name>
<reference evidence="2 3" key="1">
    <citation type="submission" date="2015-01" db="EMBL/GenBank/DDBJ databases">
        <title>Jeotgalibacillus campisalis genome sequencing.</title>
        <authorList>
            <person name="Goh K.M."/>
            <person name="Chan K.-G."/>
            <person name="Yaakop A.S."/>
            <person name="Ee R."/>
            <person name="Gan H.M."/>
            <person name="Chan C.S."/>
        </authorList>
    </citation>
    <scope>NUCLEOTIDE SEQUENCE [LARGE SCALE GENOMIC DNA]</scope>
    <source>
        <strain evidence="2 3">SF-57</strain>
    </source>
</reference>
<evidence type="ECO:0000313" key="2">
    <source>
        <dbReference type="EMBL" id="KIL52875.1"/>
    </source>
</evidence>
<dbReference type="RefSeq" id="WP_052476640.1">
    <property type="nucleotide sequence ID" value="NZ_JXRR01000001.1"/>
</dbReference>
<feature type="domain" description="Xylose isomerase-like TIM barrel" evidence="1">
    <location>
        <begin position="24"/>
        <end position="235"/>
    </location>
</feature>
<dbReference type="SUPFAM" id="SSF51658">
    <property type="entry name" value="Xylose isomerase-like"/>
    <property type="match status" value="1"/>
</dbReference>
<accession>A0A0C2RRI2</accession>
<comment type="caution">
    <text evidence="2">The sequence shown here is derived from an EMBL/GenBank/DDBJ whole genome shotgun (WGS) entry which is preliminary data.</text>
</comment>
<dbReference type="PANTHER" id="PTHR12110">
    <property type="entry name" value="HYDROXYPYRUVATE ISOMERASE"/>
    <property type="match status" value="1"/>
</dbReference>
<dbReference type="PATRIC" id="fig|220754.4.peg.207"/>
<organism evidence="2 3">
    <name type="scientific">Jeotgalibacillus campisalis</name>
    <dbReference type="NCBI Taxonomy" id="220754"/>
    <lineage>
        <taxon>Bacteria</taxon>
        <taxon>Bacillati</taxon>
        <taxon>Bacillota</taxon>
        <taxon>Bacilli</taxon>
        <taxon>Bacillales</taxon>
        <taxon>Caryophanaceae</taxon>
        <taxon>Jeotgalibacillus</taxon>
    </lineage>
</organism>
<proteinExistence type="predicted"/>
<dbReference type="InterPro" id="IPR050312">
    <property type="entry name" value="IolE/XylAMocC-like"/>
</dbReference>
<gene>
    <name evidence="2" type="ORF">KR50_02040</name>
</gene>
<keyword evidence="3" id="KW-1185">Reference proteome</keyword>
<dbReference type="PANTHER" id="PTHR12110:SF41">
    <property type="entry name" value="INOSOSE DEHYDRATASE"/>
    <property type="match status" value="1"/>
</dbReference>
<dbReference type="AlphaFoldDB" id="A0A0C2RRI2"/>
<dbReference type="Gene3D" id="3.20.20.150">
    <property type="entry name" value="Divalent-metal-dependent TIM barrel enzymes"/>
    <property type="match status" value="1"/>
</dbReference>
<evidence type="ECO:0000259" key="1">
    <source>
        <dbReference type="Pfam" id="PF01261"/>
    </source>
</evidence>
<protein>
    <recommendedName>
        <fullName evidence="1">Xylose isomerase-like TIM barrel domain-containing protein</fullName>
    </recommendedName>
</protein>
<dbReference type="InterPro" id="IPR013022">
    <property type="entry name" value="Xyl_isomerase-like_TIM-brl"/>
</dbReference>